<keyword evidence="6 8" id="KW-0472">Membrane</keyword>
<evidence type="ECO:0000256" key="5">
    <source>
        <dbReference type="ARBA" id="ARBA00022989"/>
    </source>
</evidence>
<keyword evidence="5 8" id="KW-1133">Transmembrane helix</keyword>
<evidence type="ECO:0000256" key="7">
    <source>
        <dbReference type="ARBA" id="ARBA00024203"/>
    </source>
</evidence>
<comment type="subcellular location">
    <subcellularLocation>
        <location evidence="1">Membrane</location>
    </subcellularLocation>
</comment>
<name>A0A1M8A451_MALS4</name>
<dbReference type="EMBL" id="LT671822">
    <property type="protein sequence ID" value="SHO77238.1"/>
    <property type="molecule type" value="Genomic_DNA"/>
</dbReference>
<keyword evidence="3 8" id="KW-0812">Transmembrane</keyword>
<keyword evidence="4" id="KW-0653">Protein transport</keyword>
<dbReference type="Proteomes" id="UP000186303">
    <property type="component" value="Chromosome 2"/>
</dbReference>
<dbReference type="OMA" id="VQTVMRM"/>
<evidence type="ECO:0000256" key="1">
    <source>
        <dbReference type="ARBA" id="ARBA00004370"/>
    </source>
</evidence>
<dbReference type="VEuPathDB" id="FungiDB:MSYG_1579"/>
<evidence type="ECO:0000256" key="3">
    <source>
        <dbReference type="ARBA" id="ARBA00022692"/>
    </source>
</evidence>
<dbReference type="STRING" id="1230383.A0A1M8A451"/>
<feature type="transmembrane region" description="Helical" evidence="8">
    <location>
        <begin position="6"/>
        <end position="22"/>
    </location>
</feature>
<evidence type="ECO:0000313" key="9">
    <source>
        <dbReference type="EMBL" id="SHO77238.1"/>
    </source>
</evidence>
<dbReference type="PANTHER" id="PTHR15858:SF0">
    <property type="entry name" value="IMMEDIATE EARLY RESPONSE 3-INTERACTING PROTEIN 1"/>
    <property type="match status" value="1"/>
</dbReference>
<proteinExistence type="inferred from homology"/>
<evidence type="ECO:0000256" key="8">
    <source>
        <dbReference type="SAM" id="Phobius"/>
    </source>
</evidence>
<accession>A0A1M8A451</accession>
<evidence type="ECO:0000256" key="6">
    <source>
        <dbReference type="ARBA" id="ARBA00023136"/>
    </source>
</evidence>
<keyword evidence="2" id="KW-0813">Transport</keyword>
<evidence type="ECO:0000256" key="2">
    <source>
        <dbReference type="ARBA" id="ARBA00022448"/>
    </source>
</evidence>
<dbReference type="InterPro" id="IPR013880">
    <property type="entry name" value="Yos1"/>
</dbReference>
<dbReference type="GO" id="GO:0006888">
    <property type="term" value="P:endoplasmic reticulum to Golgi vesicle-mediated transport"/>
    <property type="evidence" value="ECO:0007669"/>
    <property type="project" value="TreeGrafter"/>
</dbReference>
<reference evidence="10" key="1">
    <citation type="journal article" date="2017" name="Nucleic Acids Res.">
        <title>Proteogenomics produces comprehensive and highly accurate protein-coding gene annotation in a complete genome assembly of Malassezia sympodialis.</title>
        <authorList>
            <person name="Zhu Y."/>
            <person name="Engstroem P.G."/>
            <person name="Tellgren-Roth C."/>
            <person name="Baudo C.D."/>
            <person name="Kennell J.C."/>
            <person name="Sun S."/>
            <person name="Billmyre R.B."/>
            <person name="Schroeder M.S."/>
            <person name="Andersson A."/>
            <person name="Holm T."/>
            <person name="Sigurgeirsson B."/>
            <person name="Wu G."/>
            <person name="Sankaranarayanan S.R."/>
            <person name="Siddharthan R."/>
            <person name="Sanyal K."/>
            <person name="Lundeberg J."/>
            <person name="Nystedt B."/>
            <person name="Boekhout T."/>
            <person name="Dawson T.L. Jr."/>
            <person name="Heitman J."/>
            <person name="Scheynius A."/>
            <person name="Lehtioe J."/>
        </authorList>
    </citation>
    <scope>NUCLEOTIDE SEQUENCE [LARGE SCALE GENOMIC DNA]</scope>
    <source>
        <strain evidence="10">ATCC 42132</strain>
    </source>
</reference>
<dbReference type="Pfam" id="PF08571">
    <property type="entry name" value="Yos1"/>
    <property type="match status" value="1"/>
</dbReference>
<organism evidence="9 10">
    <name type="scientific">Malassezia sympodialis (strain ATCC 42132)</name>
    <name type="common">Atopic eczema-associated yeast</name>
    <dbReference type="NCBI Taxonomy" id="1230383"/>
    <lineage>
        <taxon>Eukaryota</taxon>
        <taxon>Fungi</taxon>
        <taxon>Dikarya</taxon>
        <taxon>Basidiomycota</taxon>
        <taxon>Ustilaginomycotina</taxon>
        <taxon>Malasseziomycetes</taxon>
        <taxon>Malasseziales</taxon>
        <taxon>Malasseziaceae</taxon>
        <taxon>Malassezia</taxon>
    </lineage>
</organism>
<dbReference type="AlphaFoldDB" id="A0A1M8A451"/>
<dbReference type="PANTHER" id="PTHR15858">
    <property type="entry name" value="IMMEDIATE EARLY RESPONSE 3-INTERACTING PROTEIN 1"/>
    <property type="match status" value="1"/>
</dbReference>
<sequence length="84" mass="9356">MLGLGTILYTTLLFINAIAILNEERFLSKVGWSTNSRGNGFDYPSNEASVKQRLVHLISAVRVLLRIPLIVINTVVIIYELLLG</sequence>
<dbReference type="GO" id="GO:0030134">
    <property type="term" value="C:COPII-coated ER to Golgi transport vesicle"/>
    <property type="evidence" value="ECO:0007669"/>
    <property type="project" value="TreeGrafter"/>
</dbReference>
<gene>
    <name evidence="9" type="ORF">MSYG_1579</name>
</gene>
<evidence type="ECO:0000256" key="4">
    <source>
        <dbReference type="ARBA" id="ARBA00022927"/>
    </source>
</evidence>
<evidence type="ECO:0000313" key="10">
    <source>
        <dbReference type="Proteomes" id="UP000186303"/>
    </source>
</evidence>
<dbReference type="GO" id="GO:0015031">
    <property type="term" value="P:protein transport"/>
    <property type="evidence" value="ECO:0007669"/>
    <property type="project" value="UniProtKB-KW"/>
</dbReference>
<dbReference type="GO" id="GO:0005789">
    <property type="term" value="C:endoplasmic reticulum membrane"/>
    <property type="evidence" value="ECO:0007669"/>
    <property type="project" value="TreeGrafter"/>
</dbReference>
<feature type="transmembrane region" description="Helical" evidence="8">
    <location>
        <begin position="63"/>
        <end position="82"/>
    </location>
</feature>
<dbReference type="OrthoDB" id="15356at2759"/>
<protein>
    <submittedName>
        <fullName evidence="9">Similar to S.cerevisiae protein YOS1 (Integral membrane protein required for ER to Golgi transport)</fullName>
    </submittedName>
</protein>
<dbReference type="GO" id="GO:0000139">
    <property type="term" value="C:Golgi membrane"/>
    <property type="evidence" value="ECO:0007669"/>
    <property type="project" value="TreeGrafter"/>
</dbReference>
<comment type="similarity">
    <text evidence="7">Belongs to the YOS1 family.</text>
</comment>
<keyword evidence="10" id="KW-1185">Reference proteome</keyword>